<name>A0A8D9PED4_9VIRU</name>
<evidence type="ECO:0000313" key="1">
    <source>
        <dbReference type="EMBL" id="DAD55716.1"/>
    </source>
</evidence>
<sequence>MRLFYTVKLNSALIKENGYNLDISFQDCLKSNLIVSLADSQMLKSIRDITG</sequence>
<protein>
    <submittedName>
        <fullName evidence="1">Uncharacterized protein</fullName>
    </submittedName>
</protein>
<organism evidence="1">
    <name type="scientific">Bacteriophage sp</name>
    <dbReference type="NCBI Taxonomy" id="38018"/>
    <lineage>
        <taxon>Viruses</taxon>
    </lineage>
</organism>
<reference evidence="1" key="1">
    <citation type="journal article" date="2021" name="Proc. Natl. Acad. Sci. U.S.A.">
        <title>A Catalog of Tens of Thousands of Viruses from Human Metagenomes Reveals Hidden Associations with Chronic Diseases.</title>
        <authorList>
            <person name="Tisza M.J."/>
            <person name="Buck C.B."/>
        </authorList>
    </citation>
    <scope>NUCLEOTIDE SEQUENCE</scope>
    <source>
        <strain evidence="1">CtOZu12</strain>
    </source>
</reference>
<accession>A0A8D9PED4</accession>
<proteinExistence type="predicted"/>
<dbReference type="EMBL" id="BK029940">
    <property type="protein sequence ID" value="DAD55716.1"/>
    <property type="molecule type" value="Genomic_DNA"/>
</dbReference>